<accession>A0A419Q735</accession>
<proteinExistence type="predicted"/>
<dbReference type="InParanoid" id="A0A419Q735"/>
<dbReference type="EMBL" id="NIRI02000005">
    <property type="protein sequence ID" value="KAG5454672.1"/>
    <property type="molecule type" value="Genomic_DNA"/>
</dbReference>
<comment type="caution">
    <text evidence="1">The sequence shown here is derived from an EMBL/GenBank/DDBJ whole genome shotgun (WGS) entry which is preliminary data.</text>
</comment>
<reference evidence="1 2" key="1">
    <citation type="journal article" date="2018" name="Biotechnol. Adv.">
        <title>Improved genomic resources and new bioinformatic workflow for the carcinogenic parasite Clonorchis sinensis: Biotechnological implications.</title>
        <authorList>
            <person name="Wang D."/>
            <person name="Korhonen P.K."/>
            <person name="Gasser R.B."/>
            <person name="Young N.D."/>
        </authorList>
    </citation>
    <scope>NUCLEOTIDE SEQUENCE [LARGE SCALE GENOMIC DNA]</scope>
    <source>
        <strain evidence="1">Cs-k2</strain>
    </source>
</reference>
<dbReference type="Proteomes" id="UP000286415">
    <property type="component" value="Unassembled WGS sequence"/>
</dbReference>
<protein>
    <submittedName>
        <fullName evidence="1">Uncharacterized protein</fullName>
    </submittedName>
</protein>
<evidence type="ECO:0000313" key="1">
    <source>
        <dbReference type="EMBL" id="KAG5454672.1"/>
    </source>
</evidence>
<evidence type="ECO:0000313" key="2">
    <source>
        <dbReference type="Proteomes" id="UP000286415"/>
    </source>
</evidence>
<keyword evidence="2" id="KW-1185">Reference proteome</keyword>
<dbReference type="AlphaFoldDB" id="A0A419Q735"/>
<reference evidence="1 2" key="2">
    <citation type="journal article" date="2021" name="Genomics">
        <title>High-quality reference genome for Clonorchis sinensis.</title>
        <authorList>
            <person name="Young N.D."/>
            <person name="Stroehlein A.J."/>
            <person name="Kinkar L."/>
            <person name="Wang T."/>
            <person name="Sohn W.M."/>
            <person name="Chang B.C.H."/>
            <person name="Kaur P."/>
            <person name="Weisz D."/>
            <person name="Dudchenko O."/>
            <person name="Aiden E.L."/>
            <person name="Korhonen P.K."/>
            <person name="Gasser R.B."/>
        </authorList>
    </citation>
    <scope>NUCLEOTIDE SEQUENCE [LARGE SCALE GENOMIC DNA]</scope>
    <source>
        <strain evidence="1">Cs-k2</strain>
    </source>
</reference>
<gene>
    <name evidence="1" type="ORF">CSKR_104954</name>
</gene>
<name>A0A419Q735_CLOSI</name>
<organism evidence="1 2">
    <name type="scientific">Clonorchis sinensis</name>
    <name type="common">Chinese liver fluke</name>
    <dbReference type="NCBI Taxonomy" id="79923"/>
    <lineage>
        <taxon>Eukaryota</taxon>
        <taxon>Metazoa</taxon>
        <taxon>Spiralia</taxon>
        <taxon>Lophotrochozoa</taxon>
        <taxon>Platyhelminthes</taxon>
        <taxon>Trematoda</taxon>
        <taxon>Digenea</taxon>
        <taxon>Opisthorchiida</taxon>
        <taxon>Opisthorchiata</taxon>
        <taxon>Opisthorchiidae</taxon>
        <taxon>Clonorchis</taxon>
    </lineage>
</organism>
<sequence length="385" mass="43102">MLQMNNYYYILLERRRINLSFSPPQTVAFATNTYLLVRKRNTEKLHLNFVASYINSMRNSNISVDTDASLPYNHKPWSEKKRNSKGGRGPSAGLCQAFWGAYTSNHSIRRSREKLTTRTPLTSTSRHFLQCLQPNTDGVTGTPSWKAHNTNTKTLHNLFHALLPSHTLSISRFSTKLLAQKPDRAAAVFGGECKCITIFIEQVVTHVLTPNLEDLEFVLIRPLSTGERGTRDSFSAPFSPRTTKASLSLPPGRHMDVLFMTQNCSAVESFRCLTAMPPEGSTRAGILPGCPSLDRGSREAEVGFEPRTFRSVSSRSNHFGRLAPLMTQRKVPVQRPVLCGIEIHLEAVVRTQPLYLDCPCLGLGDLTASQPERFLRAAWQLGTER</sequence>